<dbReference type="EMBL" id="JYFN01000011">
    <property type="protein sequence ID" value="KJE23691.1"/>
    <property type="molecule type" value="Genomic_DNA"/>
</dbReference>
<dbReference type="Proteomes" id="UP000032545">
    <property type="component" value="Unassembled WGS sequence"/>
</dbReference>
<organism evidence="2 3">
    <name type="scientific">Frankia torreyi</name>
    <dbReference type="NCBI Taxonomy" id="1856"/>
    <lineage>
        <taxon>Bacteria</taxon>
        <taxon>Bacillati</taxon>
        <taxon>Actinomycetota</taxon>
        <taxon>Actinomycetes</taxon>
        <taxon>Frankiales</taxon>
        <taxon>Frankiaceae</taxon>
        <taxon>Frankia</taxon>
    </lineage>
</organism>
<feature type="region of interest" description="Disordered" evidence="1">
    <location>
        <begin position="1"/>
        <end position="21"/>
    </location>
</feature>
<accession>A0A0D8BHR9</accession>
<protein>
    <submittedName>
        <fullName evidence="2">Uncharacterized protein</fullName>
    </submittedName>
</protein>
<reference evidence="2 3" key="2">
    <citation type="journal article" date="2016" name="Genome Announc.">
        <title>Permanent Draft Genome Sequences for Two Variants of Frankia sp. Strain CpI1, the First Frankia Strain Isolated from Root Nodules of Comptonia peregrina.</title>
        <authorList>
            <person name="Oshone R."/>
            <person name="Hurst S.G.IV."/>
            <person name="Abebe-Akele F."/>
            <person name="Simpson S."/>
            <person name="Morris K."/>
            <person name="Thomas W.K."/>
            <person name="Tisa L.S."/>
        </authorList>
    </citation>
    <scope>NUCLEOTIDE SEQUENCE [LARGE SCALE GENOMIC DNA]</scope>
    <source>
        <strain evidence="3">CpI1-S</strain>
    </source>
</reference>
<gene>
    <name evidence="2" type="ORF">FF36_01876</name>
</gene>
<evidence type="ECO:0000313" key="2">
    <source>
        <dbReference type="EMBL" id="KJE23691.1"/>
    </source>
</evidence>
<evidence type="ECO:0000256" key="1">
    <source>
        <dbReference type="SAM" id="MobiDB-lite"/>
    </source>
</evidence>
<proteinExistence type="predicted"/>
<comment type="caution">
    <text evidence="2">The sequence shown here is derived from an EMBL/GenBank/DDBJ whole genome shotgun (WGS) entry which is preliminary data.</text>
</comment>
<name>A0A0D8BHR9_9ACTN</name>
<dbReference type="AlphaFoldDB" id="A0A0D8BHR9"/>
<sequence length="148" mass="15084">MAATPECPPLVATPEGPKVITDNDLAEIDKETEDRVAARITDARKRANARRAEDLAKQAARTAGLAARHDRKINRLGGAPTMPTLTPGASPAHGAPTARTLIDTGGCAPGCLLAVSPPRTCTCPCGGRHHGALGTAAVPTLDPTQAAA</sequence>
<evidence type="ECO:0000313" key="3">
    <source>
        <dbReference type="Proteomes" id="UP000032545"/>
    </source>
</evidence>
<feature type="region of interest" description="Disordered" evidence="1">
    <location>
        <begin position="60"/>
        <end position="96"/>
    </location>
</feature>
<reference evidence="3" key="1">
    <citation type="submission" date="2015-02" db="EMBL/GenBank/DDBJ databases">
        <title>Draft Genome of Frankia sp. CpI1-S.</title>
        <authorList>
            <person name="Oshone R.T."/>
            <person name="Ngom M."/>
            <person name="Ghodhbane-Gtari F."/>
            <person name="Gtari M."/>
            <person name="Morris K."/>
            <person name="Thomas K."/>
            <person name="Sen A."/>
            <person name="Tisa L.S."/>
        </authorList>
    </citation>
    <scope>NUCLEOTIDE SEQUENCE [LARGE SCALE GENOMIC DNA]</scope>
    <source>
        <strain evidence="3">CpI1-S</strain>
    </source>
</reference>
<dbReference type="PATRIC" id="fig|1502723.3.peg.604"/>
<keyword evidence="3" id="KW-1185">Reference proteome</keyword>